<dbReference type="AlphaFoldDB" id="M6UP16"/>
<dbReference type="Proteomes" id="UP000012153">
    <property type="component" value="Unassembled WGS sequence"/>
</dbReference>
<reference evidence="1 2" key="1">
    <citation type="submission" date="2013-01" db="EMBL/GenBank/DDBJ databases">
        <authorList>
            <person name="Harkins D.M."/>
            <person name="Durkin A.S."/>
            <person name="Brinkac L.M."/>
            <person name="Haft D.H."/>
            <person name="Selengut J.D."/>
            <person name="Sanka R."/>
            <person name="DePew J."/>
            <person name="Purushe J."/>
            <person name="Matthias M.A."/>
            <person name="Vinetz J.M."/>
            <person name="Sutton G.G."/>
            <person name="Nierman W.C."/>
            <person name="Fouts D.E."/>
        </authorList>
    </citation>
    <scope>NUCLEOTIDE SEQUENCE [LARGE SCALE GENOMIC DNA]</scope>
    <source>
        <strain evidence="1 2">ZUN142</strain>
    </source>
</reference>
<dbReference type="EMBL" id="AHOP02000060">
    <property type="protein sequence ID" value="EMO38983.1"/>
    <property type="molecule type" value="Genomic_DNA"/>
</dbReference>
<accession>M6UP16</accession>
<protein>
    <submittedName>
        <fullName evidence="1">Uncharacterized protein</fullName>
    </submittedName>
</protein>
<evidence type="ECO:0000313" key="1">
    <source>
        <dbReference type="EMBL" id="EMO38983.1"/>
    </source>
</evidence>
<proteinExistence type="predicted"/>
<gene>
    <name evidence="1" type="ORF">LEP1GSC186_3630</name>
</gene>
<organism evidence="1 2">
    <name type="scientific">Leptospira noguchii serovar Autumnalis str. ZUN142</name>
    <dbReference type="NCBI Taxonomy" id="1085540"/>
    <lineage>
        <taxon>Bacteria</taxon>
        <taxon>Pseudomonadati</taxon>
        <taxon>Spirochaetota</taxon>
        <taxon>Spirochaetia</taxon>
        <taxon>Leptospirales</taxon>
        <taxon>Leptospiraceae</taxon>
        <taxon>Leptospira</taxon>
    </lineage>
</organism>
<name>M6UP16_9LEPT</name>
<comment type="caution">
    <text evidence="1">The sequence shown here is derived from an EMBL/GenBank/DDBJ whole genome shotgun (WGS) entry which is preliminary data.</text>
</comment>
<sequence length="40" mass="4987">MDGRFRLQEKFDIVDIKFNKLNLWNYCILFCMQFINNNIK</sequence>
<evidence type="ECO:0000313" key="2">
    <source>
        <dbReference type="Proteomes" id="UP000012153"/>
    </source>
</evidence>